<dbReference type="AlphaFoldDB" id="A0A9W8A6K8"/>
<dbReference type="Proteomes" id="UP001150538">
    <property type="component" value="Unassembled WGS sequence"/>
</dbReference>
<evidence type="ECO:0000256" key="1">
    <source>
        <dbReference type="SAM" id="MobiDB-lite"/>
    </source>
</evidence>
<protein>
    <submittedName>
        <fullName evidence="2">Uncharacterized protein</fullName>
    </submittedName>
</protein>
<feature type="compositionally biased region" description="Low complexity" evidence="1">
    <location>
        <begin position="26"/>
        <end position="37"/>
    </location>
</feature>
<comment type="caution">
    <text evidence="2">The sequence shown here is derived from an EMBL/GenBank/DDBJ whole genome shotgun (WGS) entry which is preliminary data.</text>
</comment>
<evidence type="ECO:0000313" key="3">
    <source>
        <dbReference type="Proteomes" id="UP001150538"/>
    </source>
</evidence>
<accession>A0A9W8A6K8</accession>
<reference evidence="2" key="1">
    <citation type="submission" date="2022-07" db="EMBL/GenBank/DDBJ databases">
        <title>Phylogenomic reconstructions and comparative analyses of Kickxellomycotina fungi.</title>
        <authorList>
            <person name="Reynolds N.K."/>
            <person name="Stajich J.E."/>
            <person name="Barry K."/>
            <person name="Grigoriev I.V."/>
            <person name="Crous P."/>
            <person name="Smith M.E."/>
        </authorList>
    </citation>
    <scope>NUCLEOTIDE SEQUENCE</scope>
    <source>
        <strain evidence="2">NBRC 100468</strain>
    </source>
</reference>
<dbReference type="EMBL" id="JANBPU010000029">
    <property type="protein sequence ID" value="KAJ1919288.1"/>
    <property type="molecule type" value="Genomic_DNA"/>
</dbReference>
<feature type="compositionally biased region" description="Basic and acidic residues" evidence="1">
    <location>
        <begin position="52"/>
        <end position="63"/>
    </location>
</feature>
<name>A0A9W8A6K8_9FUNG</name>
<keyword evidence="3" id="KW-1185">Reference proteome</keyword>
<feature type="region of interest" description="Disordered" evidence="1">
    <location>
        <begin position="26"/>
        <end position="69"/>
    </location>
</feature>
<proteinExistence type="predicted"/>
<evidence type="ECO:0000313" key="2">
    <source>
        <dbReference type="EMBL" id="KAJ1919288.1"/>
    </source>
</evidence>
<gene>
    <name evidence="2" type="ORF">H4219_002050</name>
</gene>
<sequence length="134" mass="14422">MSTDCLESKFFSVSLAFANFGNHSKSTGSSEDSNSGSFININGHYTNPGDFSGDHASSEDREGNSFNEDFGTGCDKELSEVNFCSALTTKHTFIYNFYLGPKDGDNKCVGFISGTALPQGGDYVEDSISKFMPS</sequence>
<organism evidence="2 3">
    <name type="scientific">Mycoemilia scoparia</name>
    <dbReference type="NCBI Taxonomy" id="417184"/>
    <lineage>
        <taxon>Eukaryota</taxon>
        <taxon>Fungi</taxon>
        <taxon>Fungi incertae sedis</taxon>
        <taxon>Zoopagomycota</taxon>
        <taxon>Kickxellomycotina</taxon>
        <taxon>Kickxellomycetes</taxon>
        <taxon>Kickxellales</taxon>
        <taxon>Kickxellaceae</taxon>
        <taxon>Mycoemilia</taxon>
    </lineage>
</organism>